<evidence type="ECO:0000313" key="1">
    <source>
        <dbReference type="EMBL" id="MFC6888043.1"/>
    </source>
</evidence>
<keyword evidence="2" id="KW-1185">Reference proteome</keyword>
<evidence type="ECO:0000313" key="2">
    <source>
        <dbReference type="Proteomes" id="UP001596333"/>
    </source>
</evidence>
<dbReference type="EMBL" id="JBHSXI010000001">
    <property type="protein sequence ID" value="MFC6888043.1"/>
    <property type="molecule type" value="Genomic_DNA"/>
</dbReference>
<gene>
    <name evidence="1" type="ORF">ACFQEY_03085</name>
</gene>
<name>A0ABD5UJT2_9EURY</name>
<sequence length="97" mass="11410">MSRTRTYRCLNCLEHTASREFDTSHLSVTCPNCDSFERFVNEAVFRQFRAFEESPPVELDWERLERTEKLFISERLVRSTKTLDDFDVVEGDAPIGE</sequence>
<accession>A0ABD5UJT2</accession>
<dbReference type="AlphaFoldDB" id="A0ABD5UJT2"/>
<comment type="caution">
    <text evidence="1">The sequence shown here is derived from an EMBL/GenBank/DDBJ whole genome shotgun (WGS) entry which is preliminary data.</text>
</comment>
<reference evidence="1 2" key="1">
    <citation type="journal article" date="2019" name="Int. J. Syst. Evol. Microbiol.">
        <title>The Global Catalogue of Microorganisms (GCM) 10K type strain sequencing project: providing services to taxonomists for standard genome sequencing and annotation.</title>
        <authorList>
            <consortium name="The Broad Institute Genomics Platform"/>
            <consortium name="The Broad Institute Genome Sequencing Center for Infectious Disease"/>
            <person name="Wu L."/>
            <person name="Ma J."/>
        </authorList>
    </citation>
    <scope>NUCLEOTIDE SEQUENCE [LARGE SCALE GENOMIC DNA]</scope>
    <source>
        <strain evidence="1 2">Y73</strain>
    </source>
</reference>
<dbReference type="RefSeq" id="WP_379764674.1">
    <property type="nucleotide sequence ID" value="NZ_JBHSXI010000001.1"/>
</dbReference>
<dbReference type="Proteomes" id="UP001596333">
    <property type="component" value="Unassembled WGS sequence"/>
</dbReference>
<evidence type="ECO:0008006" key="3">
    <source>
        <dbReference type="Google" id="ProtNLM"/>
    </source>
</evidence>
<organism evidence="1 2">
    <name type="scientific">Halorubrum trueperi</name>
    <dbReference type="NCBI Taxonomy" id="2004704"/>
    <lineage>
        <taxon>Archaea</taxon>
        <taxon>Methanobacteriati</taxon>
        <taxon>Methanobacteriota</taxon>
        <taxon>Stenosarchaea group</taxon>
        <taxon>Halobacteria</taxon>
        <taxon>Halobacteriales</taxon>
        <taxon>Haloferacaceae</taxon>
        <taxon>Halorubrum</taxon>
    </lineage>
</organism>
<proteinExistence type="predicted"/>
<protein>
    <recommendedName>
        <fullName evidence="3">Hydrogenase expression protein HypA/HybF</fullName>
    </recommendedName>
</protein>